<evidence type="ECO:0000256" key="3">
    <source>
        <dbReference type="ARBA" id="ARBA00022598"/>
    </source>
</evidence>
<feature type="domain" description="Lysidine-tRNA(Ile) synthetase C-terminal" evidence="9">
    <location>
        <begin position="391"/>
        <end position="463"/>
    </location>
</feature>
<keyword evidence="2 8" id="KW-0963">Cytoplasm</keyword>
<evidence type="ECO:0000313" key="11">
    <source>
        <dbReference type="Proteomes" id="UP000190080"/>
    </source>
</evidence>
<evidence type="ECO:0000256" key="5">
    <source>
        <dbReference type="ARBA" id="ARBA00022741"/>
    </source>
</evidence>
<comment type="function">
    <text evidence="8">Ligates lysine onto the cytidine present at position 34 of the AUA codon-specific tRNA(Ile) that contains the anticodon CAU, in an ATP-dependent manner. Cytidine is converted to lysidine, thus changing the amino acid specificity of the tRNA from methionine to isoleucine.</text>
</comment>
<organism evidence="10 11">
    <name type="scientific">Clostridium oryzae</name>
    <dbReference type="NCBI Taxonomy" id="1450648"/>
    <lineage>
        <taxon>Bacteria</taxon>
        <taxon>Bacillati</taxon>
        <taxon>Bacillota</taxon>
        <taxon>Clostridia</taxon>
        <taxon>Eubacteriales</taxon>
        <taxon>Clostridiaceae</taxon>
        <taxon>Clostridium</taxon>
    </lineage>
</organism>
<evidence type="ECO:0000256" key="1">
    <source>
        <dbReference type="ARBA" id="ARBA00004496"/>
    </source>
</evidence>
<dbReference type="Pfam" id="PF11734">
    <property type="entry name" value="TilS_C"/>
    <property type="match status" value="1"/>
</dbReference>
<reference evidence="10 11" key="1">
    <citation type="submission" date="2017-03" db="EMBL/GenBank/DDBJ databases">
        <title>Genome sequence of Clostridium oryzae DSM 28571.</title>
        <authorList>
            <person name="Poehlein A."/>
            <person name="Daniel R."/>
        </authorList>
    </citation>
    <scope>NUCLEOTIDE SEQUENCE [LARGE SCALE GENOMIC DNA]</scope>
    <source>
        <strain evidence="10 11">DSM 28571</strain>
    </source>
</reference>
<dbReference type="Gene3D" id="3.40.50.620">
    <property type="entry name" value="HUPs"/>
    <property type="match status" value="1"/>
</dbReference>
<protein>
    <recommendedName>
        <fullName evidence="8">tRNA(Ile)-lysidine synthase</fullName>
        <ecNumber evidence="8">6.3.4.19</ecNumber>
    </recommendedName>
    <alternativeName>
        <fullName evidence="8">tRNA(Ile)-2-lysyl-cytidine synthase</fullName>
    </alternativeName>
    <alternativeName>
        <fullName evidence="8">tRNA(Ile)-lysidine synthetase</fullName>
    </alternativeName>
</protein>
<dbReference type="InterPro" id="IPR011063">
    <property type="entry name" value="TilS/TtcA_N"/>
</dbReference>
<sequence>MINKVKKFVDKHDMIQSGDKIIVALSGGPDSICLMHILNGLKKQFNLTLYAAHVNHCLRGKEADEDEEYVKNFCRKIGVDIFTKRVDVNAIAKRDKVSSETAGRNARYEFFYELKDKLQADKIAIAHNKNDQAETILMRLMRGTSIEGLKGIRPIRDEIFIRPILFLSREEIERYCAENDLKPRIDRTNSENIYNRNRVRLDLIPYIKENFNPDIVETLYRFSDSITRDENFIEIIAKEKYNSLCSNRNGHIVIDNRLKDEHEAIATRIIRLAIHKVYGSLKDIDSVHIYEVLSLLSLGTGRKINLPKGIVCENVYGDLHIGLENNRELNYKSEYNICEKNDLAGGKKKSVFISEAKITVNLEVKPNDKQIDFDNEVLTKYFDYDKISYNVTVRYRREGDRLCPLGMKGSKKLKDLFMDLKIPKEYRNSIPLLCFDDEIAWVLGYRVSNKFAVTKDTNNILEVKIVKGE</sequence>
<keyword evidence="3 8" id="KW-0436">Ligase</keyword>
<dbReference type="EC" id="6.3.4.19" evidence="8"/>
<dbReference type="Proteomes" id="UP000190080">
    <property type="component" value="Unassembled WGS sequence"/>
</dbReference>
<evidence type="ECO:0000256" key="7">
    <source>
        <dbReference type="ARBA" id="ARBA00048539"/>
    </source>
</evidence>
<keyword evidence="11" id="KW-1185">Reference proteome</keyword>
<proteinExistence type="inferred from homology"/>
<evidence type="ECO:0000256" key="2">
    <source>
        <dbReference type="ARBA" id="ARBA00022490"/>
    </source>
</evidence>
<dbReference type="InterPro" id="IPR012796">
    <property type="entry name" value="Lysidine-tRNA-synth_C"/>
</dbReference>
<keyword evidence="4 8" id="KW-0819">tRNA processing</keyword>
<evidence type="ECO:0000256" key="6">
    <source>
        <dbReference type="ARBA" id="ARBA00022840"/>
    </source>
</evidence>
<comment type="domain">
    <text evidence="8">The N-terminal region contains the highly conserved SGGXDS motif, predicted to be a P-loop motif involved in ATP binding.</text>
</comment>
<comment type="similarity">
    <text evidence="8">Belongs to the tRNA(Ile)-lysidine synthase family.</text>
</comment>
<dbReference type="SUPFAM" id="SSF52402">
    <property type="entry name" value="Adenine nucleotide alpha hydrolases-like"/>
    <property type="match status" value="1"/>
</dbReference>
<comment type="caution">
    <text evidence="10">The sequence shown here is derived from an EMBL/GenBank/DDBJ whole genome shotgun (WGS) entry which is preliminary data.</text>
</comment>
<dbReference type="Pfam" id="PF01171">
    <property type="entry name" value="ATP_bind_3"/>
    <property type="match status" value="1"/>
</dbReference>
<dbReference type="SUPFAM" id="SSF82829">
    <property type="entry name" value="MesJ substrate recognition domain-like"/>
    <property type="match status" value="1"/>
</dbReference>
<dbReference type="InterPro" id="IPR020825">
    <property type="entry name" value="Phe-tRNA_synthase-like_B3/B4"/>
</dbReference>
<keyword evidence="5 8" id="KW-0547">Nucleotide-binding</keyword>
<gene>
    <name evidence="10" type="primary">tilS_1</name>
    <name evidence="8" type="synonym">tilS</name>
    <name evidence="10" type="ORF">CLORY_24630</name>
</gene>
<feature type="binding site" evidence="8">
    <location>
        <begin position="26"/>
        <end position="31"/>
    </location>
    <ligand>
        <name>ATP</name>
        <dbReference type="ChEBI" id="CHEBI:30616"/>
    </ligand>
</feature>
<dbReference type="GO" id="GO:0005737">
    <property type="term" value="C:cytoplasm"/>
    <property type="evidence" value="ECO:0007669"/>
    <property type="project" value="UniProtKB-SubCell"/>
</dbReference>
<dbReference type="GO" id="GO:0032267">
    <property type="term" value="F:tRNA(Ile)-lysidine synthase activity"/>
    <property type="evidence" value="ECO:0007669"/>
    <property type="project" value="UniProtKB-EC"/>
</dbReference>
<comment type="subcellular location">
    <subcellularLocation>
        <location evidence="1 8">Cytoplasm</location>
    </subcellularLocation>
</comment>
<dbReference type="Gene3D" id="3.50.40.10">
    <property type="entry name" value="Phenylalanyl-trna Synthetase, Chain B, domain 3"/>
    <property type="match status" value="1"/>
</dbReference>
<dbReference type="CDD" id="cd01992">
    <property type="entry name" value="TilS_N"/>
    <property type="match status" value="1"/>
</dbReference>
<dbReference type="InterPro" id="IPR012795">
    <property type="entry name" value="tRNA_Ile_lys_synt_N"/>
</dbReference>
<dbReference type="PANTHER" id="PTHR43033:SF1">
    <property type="entry name" value="TRNA(ILE)-LYSIDINE SYNTHASE-RELATED"/>
    <property type="match status" value="1"/>
</dbReference>
<evidence type="ECO:0000313" key="10">
    <source>
        <dbReference type="EMBL" id="OPJ61068.1"/>
    </source>
</evidence>
<dbReference type="STRING" id="1450648.CLORY_24630"/>
<dbReference type="GO" id="GO:0005524">
    <property type="term" value="F:ATP binding"/>
    <property type="evidence" value="ECO:0007669"/>
    <property type="project" value="UniProtKB-UniRule"/>
</dbReference>
<dbReference type="InterPro" id="IPR014729">
    <property type="entry name" value="Rossmann-like_a/b/a_fold"/>
</dbReference>
<dbReference type="NCBIfam" id="TIGR02433">
    <property type="entry name" value="lysidine_TilS_C"/>
    <property type="match status" value="1"/>
</dbReference>
<accession>A0A1V4IM11</accession>
<dbReference type="Gene3D" id="1.20.59.20">
    <property type="match status" value="1"/>
</dbReference>
<dbReference type="AlphaFoldDB" id="A0A1V4IM11"/>
<dbReference type="SUPFAM" id="SSF56037">
    <property type="entry name" value="PheT/TilS domain"/>
    <property type="match status" value="1"/>
</dbReference>
<dbReference type="HAMAP" id="MF_01161">
    <property type="entry name" value="tRNA_Ile_lys_synt"/>
    <property type="match status" value="1"/>
</dbReference>
<dbReference type="EMBL" id="MZGV01000025">
    <property type="protein sequence ID" value="OPJ61068.1"/>
    <property type="molecule type" value="Genomic_DNA"/>
</dbReference>
<dbReference type="GO" id="GO:0006400">
    <property type="term" value="P:tRNA modification"/>
    <property type="evidence" value="ECO:0007669"/>
    <property type="project" value="UniProtKB-UniRule"/>
</dbReference>
<dbReference type="InterPro" id="IPR012094">
    <property type="entry name" value="tRNA_Ile_lys_synt"/>
</dbReference>
<name>A0A1V4IM11_9CLOT</name>
<dbReference type="SMART" id="SM00977">
    <property type="entry name" value="TilS_C"/>
    <property type="match status" value="1"/>
</dbReference>
<evidence type="ECO:0000256" key="4">
    <source>
        <dbReference type="ARBA" id="ARBA00022694"/>
    </source>
</evidence>
<dbReference type="RefSeq" id="WP_207652206.1">
    <property type="nucleotide sequence ID" value="NZ_MZGV01000025.1"/>
</dbReference>
<evidence type="ECO:0000259" key="9">
    <source>
        <dbReference type="SMART" id="SM00977"/>
    </source>
</evidence>
<dbReference type="NCBIfam" id="TIGR02432">
    <property type="entry name" value="lysidine_TilS_N"/>
    <property type="match status" value="1"/>
</dbReference>
<comment type="catalytic activity">
    <reaction evidence="7 8">
        <text>cytidine(34) in tRNA(Ile2) + L-lysine + ATP = lysidine(34) in tRNA(Ile2) + AMP + diphosphate + H(+)</text>
        <dbReference type="Rhea" id="RHEA:43744"/>
        <dbReference type="Rhea" id="RHEA-COMP:10625"/>
        <dbReference type="Rhea" id="RHEA-COMP:10670"/>
        <dbReference type="ChEBI" id="CHEBI:15378"/>
        <dbReference type="ChEBI" id="CHEBI:30616"/>
        <dbReference type="ChEBI" id="CHEBI:32551"/>
        <dbReference type="ChEBI" id="CHEBI:33019"/>
        <dbReference type="ChEBI" id="CHEBI:82748"/>
        <dbReference type="ChEBI" id="CHEBI:83665"/>
        <dbReference type="ChEBI" id="CHEBI:456215"/>
        <dbReference type="EC" id="6.3.4.19"/>
    </reaction>
</comment>
<keyword evidence="6 8" id="KW-0067">ATP-binding</keyword>
<dbReference type="PANTHER" id="PTHR43033">
    <property type="entry name" value="TRNA(ILE)-LYSIDINE SYNTHASE-RELATED"/>
    <property type="match status" value="1"/>
</dbReference>
<evidence type="ECO:0000256" key="8">
    <source>
        <dbReference type="HAMAP-Rule" id="MF_01161"/>
    </source>
</evidence>